<organism evidence="2 3">
    <name type="scientific">Alosa alosa</name>
    <name type="common">allis shad</name>
    <dbReference type="NCBI Taxonomy" id="278164"/>
    <lineage>
        <taxon>Eukaryota</taxon>
        <taxon>Metazoa</taxon>
        <taxon>Chordata</taxon>
        <taxon>Craniata</taxon>
        <taxon>Vertebrata</taxon>
        <taxon>Euteleostomi</taxon>
        <taxon>Actinopterygii</taxon>
        <taxon>Neopterygii</taxon>
        <taxon>Teleostei</taxon>
        <taxon>Clupei</taxon>
        <taxon>Clupeiformes</taxon>
        <taxon>Clupeoidei</taxon>
        <taxon>Clupeidae</taxon>
        <taxon>Alosa</taxon>
    </lineage>
</organism>
<dbReference type="EMBL" id="JADWDJ010000011">
    <property type="protein sequence ID" value="KAG5273752.1"/>
    <property type="molecule type" value="Genomic_DNA"/>
</dbReference>
<accession>A0AAV6GIA8</accession>
<sequence length="164" mass="17837">MLRECDPLILVNNLYTHTQSIALVWSFSNCWCQYADFMPHLISRGQTGGGVSAAAAGFIRVEMLLITLFSWTPPLKNAQVVDGGGINPAAKGRSSKPGNPWSLAEEDASTSNPLSLAEEDAGARGTQAALYHPALTLTTNQREQRRNRRSNTTTKDTGEHTTCF</sequence>
<name>A0AAV6GIA8_9TELE</name>
<feature type="region of interest" description="Disordered" evidence="1">
    <location>
        <begin position="86"/>
        <end position="164"/>
    </location>
</feature>
<dbReference type="Proteomes" id="UP000823561">
    <property type="component" value="Chromosome 11"/>
</dbReference>
<protein>
    <submittedName>
        <fullName evidence="2">Uncharacterized protein</fullName>
    </submittedName>
</protein>
<dbReference type="AlphaFoldDB" id="A0AAV6GIA8"/>
<evidence type="ECO:0000313" key="3">
    <source>
        <dbReference type="Proteomes" id="UP000823561"/>
    </source>
</evidence>
<evidence type="ECO:0000256" key="1">
    <source>
        <dbReference type="SAM" id="MobiDB-lite"/>
    </source>
</evidence>
<proteinExistence type="predicted"/>
<gene>
    <name evidence="2" type="ORF">AALO_G00155070</name>
</gene>
<keyword evidence="3" id="KW-1185">Reference proteome</keyword>
<comment type="caution">
    <text evidence="2">The sequence shown here is derived from an EMBL/GenBank/DDBJ whole genome shotgun (WGS) entry which is preliminary data.</text>
</comment>
<evidence type="ECO:0000313" key="2">
    <source>
        <dbReference type="EMBL" id="KAG5273752.1"/>
    </source>
</evidence>
<reference evidence="2" key="1">
    <citation type="submission" date="2020-10" db="EMBL/GenBank/DDBJ databases">
        <title>Chromosome-scale genome assembly of the Allis shad, Alosa alosa.</title>
        <authorList>
            <person name="Margot Z."/>
            <person name="Christophe K."/>
            <person name="Cabau C."/>
            <person name="Louis A."/>
            <person name="Berthelot C."/>
            <person name="Parey E."/>
            <person name="Roest Crollius H."/>
            <person name="Montfort J."/>
            <person name="Robinson-Rechavi M."/>
            <person name="Bucao C."/>
            <person name="Bouchez O."/>
            <person name="Gislard M."/>
            <person name="Lluch J."/>
            <person name="Milhes M."/>
            <person name="Lampietro C."/>
            <person name="Lopez Roques C."/>
            <person name="Donnadieu C."/>
            <person name="Braasch I."/>
            <person name="Desvignes T."/>
            <person name="Postlethwait J."/>
            <person name="Bobe J."/>
            <person name="Guiguen Y."/>
        </authorList>
    </citation>
    <scope>NUCLEOTIDE SEQUENCE</scope>
    <source>
        <strain evidence="2">M-15738</strain>
        <tissue evidence="2">Blood</tissue>
    </source>
</reference>